<proteinExistence type="predicted"/>
<dbReference type="EMBL" id="CM044707">
    <property type="protein sequence ID" value="KAI5653639.1"/>
    <property type="molecule type" value="Genomic_DNA"/>
</dbReference>
<gene>
    <name evidence="1" type="ORF">M9H77_30826</name>
</gene>
<organism evidence="1 2">
    <name type="scientific">Catharanthus roseus</name>
    <name type="common">Madagascar periwinkle</name>
    <name type="synonym">Vinca rosea</name>
    <dbReference type="NCBI Taxonomy" id="4058"/>
    <lineage>
        <taxon>Eukaryota</taxon>
        <taxon>Viridiplantae</taxon>
        <taxon>Streptophyta</taxon>
        <taxon>Embryophyta</taxon>
        <taxon>Tracheophyta</taxon>
        <taxon>Spermatophyta</taxon>
        <taxon>Magnoliopsida</taxon>
        <taxon>eudicotyledons</taxon>
        <taxon>Gunneridae</taxon>
        <taxon>Pentapetalae</taxon>
        <taxon>asterids</taxon>
        <taxon>lamiids</taxon>
        <taxon>Gentianales</taxon>
        <taxon>Apocynaceae</taxon>
        <taxon>Rauvolfioideae</taxon>
        <taxon>Vinceae</taxon>
        <taxon>Catharanthinae</taxon>
        <taxon>Catharanthus</taxon>
    </lineage>
</organism>
<accession>A0ACC0A0E3</accession>
<dbReference type="Proteomes" id="UP001060085">
    <property type="component" value="Linkage Group LG07"/>
</dbReference>
<name>A0ACC0A0E3_CATRO</name>
<reference evidence="2" key="1">
    <citation type="journal article" date="2023" name="Nat. Plants">
        <title>Single-cell RNA sequencing provides a high-resolution roadmap for understanding the multicellular compartmentation of specialized metabolism.</title>
        <authorList>
            <person name="Sun S."/>
            <person name="Shen X."/>
            <person name="Li Y."/>
            <person name="Li Y."/>
            <person name="Wang S."/>
            <person name="Li R."/>
            <person name="Zhang H."/>
            <person name="Shen G."/>
            <person name="Guo B."/>
            <person name="Wei J."/>
            <person name="Xu J."/>
            <person name="St-Pierre B."/>
            <person name="Chen S."/>
            <person name="Sun C."/>
        </authorList>
    </citation>
    <scope>NUCLEOTIDE SEQUENCE [LARGE SCALE GENOMIC DNA]</scope>
</reference>
<sequence>MPGGSNWYFGLKKNRGLVYVTGLITSVTFLNNGIRARRRFDLSGIWCLLHSSIEADVIRNLQSFNDVKSAIKYDRDNLTLSYVKNVLKSKDLDLRKENKTNRENIFVRGRVDQREPSSDHSKSKGGLNLEKRIE</sequence>
<evidence type="ECO:0000313" key="2">
    <source>
        <dbReference type="Proteomes" id="UP001060085"/>
    </source>
</evidence>
<comment type="caution">
    <text evidence="1">The sequence shown here is derived from an EMBL/GenBank/DDBJ whole genome shotgun (WGS) entry which is preliminary data.</text>
</comment>
<keyword evidence="2" id="KW-1185">Reference proteome</keyword>
<evidence type="ECO:0000313" key="1">
    <source>
        <dbReference type="EMBL" id="KAI5653639.1"/>
    </source>
</evidence>
<protein>
    <submittedName>
        <fullName evidence="1">Uncharacterized protein</fullName>
    </submittedName>
</protein>